<protein>
    <submittedName>
        <fullName evidence="1">Uncharacterized protein</fullName>
    </submittedName>
</protein>
<dbReference type="EMBL" id="SPPA01000036">
    <property type="protein sequence ID" value="TFV07814.1"/>
    <property type="molecule type" value="Genomic_DNA"/>
</dbReference>
<dbReference type="OrthoDB" id="5686040at2"/>
<accession>A0A4Y9JPU5</accession>
<gene>
    <name evidence="1" type="ORF">E4T80_11795</name>
</gene>
<dbReference type="AlphaFoldDB" id="A0A4Y9JPU5"/>
<dbReference type="RefSeq" id="WP_135058607.1">
    <property type="nucleotide sequence ID" value="NZ_JADGLC010000036.1"/>
</dbReference>
<dbReference type="Proteomes" id="UP000297396">
    <property type="component" value="Unassembled WGS sequence"/>
</dbReference>
<evidence type="ECO:0000313" key="2">
    <source>
        <dbReference type="Proteomes" id="UP000297396"/>
    </source>
</evidence>
<comment type="caution">
    <text evidence="1">The sequence shown here is derived from an EMBL/GenBank/DDBJ whole genome shotgun (WGS) entry which is preliminary data.</text>
</comment>
<reference evidence="1 2" key="1">
    <citation type="submission" date="2019-03" db="EMBL/GenBank/DDBJ databases">
        <title>Diversity of the mouse oral microbiome.</title>
        <authorList>
            <person name="Joseph S."/>
            <person name="Aduse-Opoku J."/>
            <person name="Curtis M."/>
            <person name="Wade W."/>
            <person name="Hashim A."/>
        </authorList>
    </citation>
    <scope>NUCLEOTIDE SEQUENCE [LARGE SCALE GENOMIC DNA]</scope>
    <source>
        <strain evidence="1 2">WT12</strain>
    </source>
</reference>
<organism evidence="1 2">
    <name type="scientific">Muribacter muris</name>
    <dbReference type="NCBI Taxonomy" id="67855"/>
    <lineage>
        <taxon>Bacteria</taxon>
        <taxon>Pseudomonadati</taxon>
        <taxon>Pseudomonadota</taxon>
        <taxon>Gammaproteobacteria</taxon>
        <taxon>Pasteurellales</taxon>
        <taxon>Pasteurellaceae</taxon>
        <taxon>Muribacter</taxon>
    </lineage>
</organism>
<sequence>MSIKSKLSALATAYKSACADSKNAWQNTDCSISDSVKESTKITFALWVNPSISNEDGYRMGHSGYGYYCNDIKIHN</sequence>
<proteinExistence type="predicted"/>
<evidence type="ECO:0000313" key="1">
    <source>
        <dbReference type="EMBL" id="TFV07814.1"/>
    </source>
</evidence>
<name>A0A4Y9JPU5_9PAST</name>